<name>A0A3A3FWW0_9BURK</name>
<dbReference type="RefSeq" id="WP_119784082.1">
    <property type="nucleotide sequence ID" value="NZ_QYUQ01000002.1"/>
</dbReference>
<proteinExistence type="predicted"/>
<dbReference type="InterPro" id="IPR005475">
    <property type="entry name" value="Transketolase-like_Pyr-bd"/>
</dbReference>
<dbReference type="EMBL" id="QYUQ01000002">
    <property type="protein sequence ID" value="RJG00627.1"/>
    <property type="molecule type" value="Genomic_DNA"/>
</dbReference>
<organism evidence="6 7">
    <name type="scientific">Noviherbaspirillum sedimenti</name>
    <dbReference type="NCBI Taxonomy" id="2320865"/>
    <lineage>
        <taxon>Bacteria</taxon>
        <taxon>Pseudomonadati</taxon>
        <taxon>Pseudomonadota</taxon>
        <taxon>Betaproteobacteria</taxon>
        <taxon>Burkholderiales</taxon>
        <taxon>Oxalobacteraceae</taxon>
        <taxon>Noviherbaspirillum</taxon>
    </lineage>
</organism>
<accession>A0A3A3FWW0</accession>
<dbReference type="Gene3D" id="3.40.50.970">
    <property type="match status" value="2"/>
</dbReference>
<keyword evidence="3" id="KW-0560">Oxidoreductase</keyword>
<evidence type="ECO:0000256" key="4">
    <source>
        <dbReference type="ARBA" id="ARBA00023052"/>
    </source>
</evidence>
<comment type="caution">
    <text evidence="6">The sequence shown here is derived from an EMBL/GenBank/DDBJ whole genome shotgun (WGS) entry which is preliminary data.</text>
</comment>
<dbReference type="AlphaFoldDB" id="A0A3A3FWW0"/>
<sequence length="672" mass="70718">MIAHQRNTDKTLSSANLRDIYRTASLIRTAENKILKLLRSGAISFPFYPVTGQEIAPAVLAHCLGKDDQMVTIYRGLADQLAKGLSLFEVLGECIGHSAGLCGGTGGGMGIAKPELGIMMTTGIVGSGAPVANGLGLASQLQGTGKVVAVSFGDGATSIGAVHEAMHMASLWKLPVIFVCHNNQWAESTPFAEYSTIDRLSRRAEAYSMAGVTVDGADPVALQAVFAEAVERASSGAGPTFIESMTYRLCGHYYADQGPYMDKERLAQERDKDPVPALRARLIAEGHASIDQLDSIDAQVAAIVDADCARLLDTPDDAPTRKALRRHVYEDPDFVPVSRHAAPADPVPAAVRKGTMRDGFNEALSIALERDPGVIALGEDIADPAGGVTGVTRGLSTQYGLHRVRSTPIAEQAIFGAVVGAGLAGMRPVGELLMMDFLPVAMDQLISHAAKVRFMTGGQVHCPMTMITLIGQGNGAQHSQSTEAWLMHTPGLKVAYPSTPADAKGLLLTAIFDNDPCIVLECMSLLYSSGDIPEGDYRIPFGSAAVRREGSDVSIISYGATMTDALAAADLLAADGISAEVIDLRSLVPLDGHTILKSVAKTGRAVIAHRATEFLGASAEISSLINSELFGQLKAPVQRVAGDYTPVPKSTKLLGVYFQGAAAIVSAAKETL</sequence>
<protein>
    <submittedName>
        <fullName evidence="6">Dehydrogenase</fullName>
    </submittedName>
</protein>
<gene>
    <name evidence="6" type="ORF">D3878_02725</name>
</gene>
<dbReference type="OrthoDB" id="9780894at2"/>
<dbReference type="InterPro" id="IPR009014">
    <property type="entry name" value="Transketo_C/PFOR_II"/>
</dbReference>
<dbReference type="InterPro" id="IPR029061">
    <property type="entry name" value="THDP-binding"/>
</dbReference>
<evidence type="ECO:0000256" key="3">
    <source>
        <dbReference type="ARBA" id="ARBA00023002"/>
    </source>
</evidence>
<comment type="function">
    <text evidence="2">E1 component of the 2-oxoglutarate dehydrogenase (OGDH) complex which catalyzes the decarboxylation of 2-oxoglutarate, the first step in the conversion of 2-oxoglutarate to succinyl-CoA and CO(2).</text>
</comment>
<dbReference type="Pfam" id="PF02780">
    <property type="entry name" value="Transketolase_C"/>
    <property type="match status" value="1"/>
</dbReference>
<dbReference type="Pfam" id="PF02779">
    <property type="entry name" value="Transket_pyr"/>
    <property type="match status" value="1"/>
</dbReference>
<feature type="domain" description="Transketolase-like pyrimidine-binding" evidence="5">
    <location>
        <begin position="354"/>
        <end position="528"/>
    </location>
</feature>
<dbReference type="InterPro" id="IPR033248">
    <property type="entry name" value="Transketolase_C"/>
</dbReference>
<comment type="cofactor">
    <cofactor evidence="1">
        <name>thiamine diphosphate</name>
        <dbReference type="ChEBI" id="CHEBI:58937"/>
    </cofactor>
</comment>
<dbReference type="CDD" id="cd07036">
    <property type="entry name" value="TPP_PYR_E1-PDHc-beta_like"/>
    <property type="match status" value="1"/>
</dbReference>
<reference evidence="7" key="1">
    <citation type="submission" date="2018-09" db="EMBL/GenBank/DDBJ databases">
        <authorList>
            <person name="Zhu H."/>
        </authorList>
    </citation>
    <scope>NUCLEOTIDE SEQUENCE [LARGE SCALE GENOMIC DNA]</scope>
    <source>
        <strain evidence="7">K1S02-23</strain>
    </source>
</reference>
<dbReference type="SUPFAM" id="SSF52518">
    <property type="entry name" value="Thiamin diphosphate-binding fold (THDP-binding)"/>
    <property type="match status" value="2"/>
</dbReference>
<evidence type="ECO:0000313" key="7">
    <source>
        <dbReference type="Proteomes" id="UP000266327"/>
    </source>
</evidence>
<dbReference type="InterPro" id="IPR001017">
    <property type="entry name" value="DH_E1"/>
</dbReference>
<keyword evidence="4" id="KW-0786">Thiamine pyrophosphate</keyword>
<dbReference type="GO" id="GO:0016624">
    <property type="term" value="F:oxidoreductase activity, acting on the aldehyde or oxo group of donors, disulfide as acceptor"/>
    <property type="evidence" value="ECO:0007669"/>
    <property type="project" value="InterPro"/>
</dbReference>
<evidence type="ECO:0000256" key="2">
    <source>
        <dbReference type="ARBA" id="ARBA00003906"/>
    </source>
</evidence>
<dbReference type="SUPFAM" id="SSF52922">
    <property type="entry name" value="TK C-terminal domain-like"/>
    <property type="match status" value="1"/>
</dbReference>
<dbReference type="CDD" id="cd02000">
    <property type="entry name" value="TPP_E1_PDC_ADC_BCADC"/>
    <property type="match status" value="1"/>
</dbReference>
<dbReference type="PANTHER" id="PTHR43257:SF2">
    <property type="entry name" value="PYRUVATE DEHYDROGENASE E1 COMPONENT SUBUNIT BETA"/>
    <property type="match status" value="1"/>
</dbReference>
<dbReference type="FunFam" id="3.40.50.920:FF:000001">
    <property type="entry name" value="Pyruvate dehydrogenase E1 beta subunit"/>
    <property type="match status" value="1"/>
</dbReference>
<dbReference type="Pfam" id="PF00676">
    <property type="entry name" value="E1_dh"/>
    <property type="match status" value="1"/>
</dbReference>
<evidence type="ECO:0000256" key="1">
    <source>
        <dbReference type="ARBA" id="ARBA00001964"/>
    </source>
</evidence>
<evidence type="ECO:0000259" key="5">
    <source>
        <dbReference type="SMART" id="SM00861"/>
    </source>
</evidence>
<dbReference type="Gene3D" id="3.40.50.920">
    <property type="match status" value="1"/>
</dbReference>
<evidence type="ECO:0000313" key="6">
    <source>
        <dbReference type="EMBL" id="RJG00627.1"/>
    </source>
</evidence>
<dbReference type="Proteomes" id="UP000266327">
    <property type="component" value="Unassembled WGS sequence"/>
</dbReference>
<dbReference type="PANTHER" id="PTHR43257">
    <property type="entry name" value="PYRUVATE DEHYDROGENASE E1 COMPONENT BETA SUBUNIT"/>
    <property type="match status" value="1"/>
</dbReference>
<keyword evidence="7" id="KW-1185">Reference proteome</keyword>
<dbReference type="SMART" id="SM00861">
    <property type="entry name" value="Transket_pyr"/>
    <property type="match status" value="1"/>
</dbReference>